<sequence length="221" mass="23392">MRSELFGTNLESATTDRFTLQNSRMLRVALDGEVMARQGSMVAYQGEVDFAYQGSGGMGRMFKKAFTGEGMSLMKVTGRGDVFFADDAMEIHLVNLENDSLTVNGSNVIAFDSALTWDIKRVEGASMMAGGVFNTTFTGTGTVAITSHGTPVVLNVDAPTYADIQAAIAWSTSLTTSVRRTAGAGALIGRGSGEAFQLVFNGQGFVVVQASEGRIVAPHSH</sequence>
<gene>
    <name evidence="1" type="ORF">EKO23_09910</name>
</gene>
<dbReference type="EMBL" id="SDKM01000012">
    <property type="protein sequence ID" value="RYP86258.1"/>
    <property type="molecule type" value="Genomic_DNA"/>
</dbReference>
<comment type="caution">
    <text evidence="1">The sequence shown here is derived from an EMBL/GenBank/DDBJ whole genome shotgun (WGS) entry which is preliminary data.</text>
</comment>
<dbReference type="PANTHER" id="PTHR38074:SF1">
    <property type="entry name" value="ALTERED INHERITANCE OF MITOCHONDRIA PROTEIN 24, MITOCHONDRIAL"/>
    <property type="match status" value="1"/>
</dbReference>
<protein>
    <submittedName>
        <fullName evidence="1">AIM24 family protein</fullName>
    </submittedName>
</protein>
<dbReference type="SUPFAM" id="SSF51219">
    <property type="entry name" value="TRAP-like"/>
    <property type="match status" value="1"/>
</dbReference>
<evidence type="ECO:0000313" key="1">
    <source>
        <dbReference type="EMBL" id="RYP86258.1"/>
    </source>
</evidence>
<dbReference type="OrthoDB" id="9811665at2"/>
<dbReference type="InterPro" id="IPR016031">
    <property type="entry name" value="Trp_RNA-bd_attenuator-like_dom"/>
</dbReference>
<dbReference type="InterPro" id="IPR036983">
    <property type="entry name" value="AIM24_sf"/>
</dbReference>
<accession>A0A4Q4ZER9</accession>
<dbReference type="RefSeq" id="WP_134716736.1">
    <property type="nucleotide sequence ID" value="NZ_SDKM01000012.1"/>
</dbReference>
<dbReference type="InterPro" id="IPR002838">
    <property type="entry name" value="AIM24"/>
</dbReference>
<evidence type="ECO:0000313" key="2">
    <source>
        <dbReference type="Proteomes" id="UP000295198"/>
    </source>
</evidence>
<dbReference type="Proteomes" id="UP000295198">
    <property type="component" value="Unassembled WGS sequence"/>
</dbReference>
<dbReference type="PANTHER" id="PTHR38074">
    <property type="entry name" value="ALTERED INHERITANCE OF MITOCHONDRIA PROTEIN 24, MITOCHONDRIAL"/>
    <property type="match status" value="1"/>
</dbReference>
<keyword evidence="2" id="KW-1185">Reference proteome</keyword>
<dbReference type="Gene3D" id="3.60.160.10">
    <property type="entry name" value="Mitochondrial biogenesis AIM24"/>
    <property type="match status" value="1"/>
</dbReference>
<name>A0A4Q4ZER9_9ACTN</name>
<dbReference type="Pfam" id="PF01987">
    <property type="entry name" value="AIM24"/>
    <property type="match status" value="1"/>
</dbReference>
<reference evidence="1 2" key="1">
    <citation type="submission" date="2019-01" db="EMBL/GenBank/DDBJ databases">
        <title>Nocardioides guangzhouensis sp. nov., an actinobacterium isolated from soil.</title>
        <authorList>
            <person name="Fu Y."/>
            <person name="Cai Y."/>
            <person name="Lin Z."/>
            <person name="Chen P."/>
        </authorList>
    </citation>
    <scope>NUCLEOTIDE SEQUENCE [LARGE SCALE GENOMIC DNA]</scope>
    <source>
        <strain evidence="1 2">130</strain>
    </source>
</reference>
<organism evidence="1 2">
    <name type="scientific">Nocardioides guangzhouensis</name>
    <dbReference type="NCBI Taxonomy" id="2497878"/>
    <lineage>
        <taxon>Bacteria</taxon>
        <taxon>Bacillati</taxon>
        <taxon>Actinomycetota</taxon>
        <taxon>Actinomycetes</taxon>
        <taxon>Propionibacteriales</taxon>
        <taxon>Nocardioidaceae</taxon>
        <taxon>Nocardioides</taxon>
    </lineage>
</organism>
<dbReference type="AlphaFoldDB" id="A0A4Q4ZER9"/>
<proteinExistence type="predicted"/>